<proteinExistence type="predicted"/>
<protein>
    <submittedName>
        <fullName evidence="2">Uncharacterized protein</fullName>
    </submittedName>
</protein>
<dbReference type="Proteomes" id="UP000299102">
    <property type="component" value="Unassembled WGS sequence"/>
</dbReference>
<organism evidence="2 3">
    <name type="scientific">Eumeta variegata</name>
    <name type="common">Bagworm moth</name>
    <name type="synonym">Eumeta japonica</name>
    <dbReference type="NCBI Taxonomy" id="151549"/>
    <lineage>
        <taxon>Eukaryota</taxon>
        <taxon>Metazoa</taxon>
        <taxon>Ecdysozoa</taxon>
        <taxon>Arthropoda</taxon>
        <taxon>Hexapoda</taxon>
        <taxon>Insecta</taxon>
        <taxon>Pterygota</taxon>
        <taxon>Neoptera</taxon>
        <taxon>Endopterygota</taxon>
        <taxon>Lepidoptera</taxon>
        <taxon>Glossata</taxon>
        <taxon>Ditrysia</taxon>
        <taxon>Tineoidea</taxon>
        <taxon>Psychidae</taxon>
        <taxon>Oiketicinae</taxon>
        <taxon>Eumeta</taxon>
    </lineage>
</organism>
<dbReference type="AlphaFoldDB" id="A0A4C1YJW0"/>
<evidence type="ECO:0000313" key="3">
    <source>
        <dbReference type="Proteomes" id="UP000299102"/>
    </source>
</evidence>
<name>A0A4C1YJW0_EUMVA</name>
<gene>
    <name evidence="2" type="ORF">EVAR_89814_1</name>
</gene>
<reference evidence="2 3" key="1">
    <citation type="journal article" date="2019" name="Commun. Biol.">
        <title>The bagworm genome reveals a unique fibroin gene that provides high tensile strength.</title>
        <authorList>
            <person name="Kono N."/>
            <person name="Nakamura H."/>
            <person name="Ohtoshi R."/>
            <person name="Tomita M."/>
            <person name="Numata K."/>
            <person name="Arakawa K."/>
        </authorList>
    </citation>
    <scope>NUCLEOTIDE SEQUENCE [LARGE SCALE GENOMIC DNA]</scope>
</reference>
<accession>A0A4C1YJW0</accession>
<feature type="region of interest" description="Disordered" evidence="1">
    <location>
        <begin position="163"/>
        <end position="199"/>
    </location>
</feature>
<comment type="caution">
    <text evidence="2">The sequence shown here is derived from an EMBL/GenBank/DDBJ whole genome shotgun (WGS) entry which is preliminary data.</text>
</comment>
<dbReference type="EMBL" id="BGZK01001236">
    <property type="protein sequence ID" value="GBP75112.1"/>
    <property type="molecule type" value="Genomic_DNA"/>
</dbReference>
<sequence>MRHLEWNGAMSRALRNTRETDKLISTNETNYQRPDNNRECDIAAYFYVHRAAQLREKCAITTQVVERERIVSVFSKRVQPWARGNLSRSFNLHQIKTYILLHVSTESNRRKRARAHDGDSDKRSIESNKKGNTGWRLYIFFLGILLVRNSNCVIRVEGTANATARNRRRRGRIPTERPKHAAGPAARAAAGRRAAQETK</sequence>
<keyword evidence="3" id="KW-1185">Reference proteome</keyword>
<evidence type="ECO:0000256" key="1">
    <source>
        <dbReference type="SAM" id="MobiDB-lite"/>
    </source>
</evidence>
<feature type="compositionally biased region" description="Low complexity" evidence="1">
    <location>
        <begin position="181"/>
        <end position="193"/>
    </location>
</feature>
<evidence type="ECO:0000313" key="2">
    <source>
        <dbReference type="EMBL" id="GBP75112.1"/>
    </source>
</evidence>